<dbReference type="Proteomes" id="UP000756860">
    <property type="component" value="Unassembled WGS sequence"/>
</dbReference>
<sequence>MTMPVSTRPHHKIALVCFGTEENYGLLFVGGELLQFDQEIRYFDAEKDAITDEIVAWMPDYIFFSPLTRYFPAAMNMLREIRQHIPGVISVFGGHHACSDPAIIDREEIDVVVVGPVRGSIEKILSGEKGLIRTPLTDPADMPVPARIEYYRDIPRIASRYRKFMLSMLGCPWNCAYCSSSADHLRDIYGKEAHRRYYLSRRPIPAIIAEAKQILALGKTEEIEWVDDDIFSGPDIETWLPEFVDTWEREIGVPMYVSSTSTLTLKVSDNVLATLKRIVNCIGIGIQAIRPESLKLLNRAWDNEENMKRAYDRLVTYGFAVNLQAIVGLPVEDPVEDALETVKGLQRIGPGSICSVYPLQIYPGTMMEKYCRDHNLALSALASGDTNTGIPGIAFSDDVTKKLRNLCKLATFFVKYHIDERWMRIFLTIDFPESTSQALSMERYYECVVDRLGTKGIELFNEIKRGMKLVY</sequence>
<dbReference type="InterPro" id="IPR051198">
    <property type="entry name" value="BchE-like"/>
</dbReference>
<evidence type="ECO:0000259" key="6">
    <source>
        <dbReference type="PROSITE" id="PS51918"/>
    </source>
</evidence>
<dbReference type="SFLD" id="SFLDS00029">
    <property type="entry name" value="Radical_SAM"/>
    <property type="match status" value="1"/>
</dbReference>
<dbReference type="Pfam" id="PF02310">
    <property type="entry name" value="B12-binding"/>
    <property type="match status" value="1"/>
</dbReference>
<keyword evidence="8" id="KW-1185">Reference proteome</keyword>
<dbReference type="SMART" id="SM00729">
    <property type="entry name" value="Elp3"/>
    <property type="match status" value="1"/>
</dbReference>
<dbReference type="InterPro" id="IPR006158">
    <property type="entry name" value="Cobalamin-bd"/>
</dbReference>
<proteinExistence type="predicted"/>
<dbReference type="InterPro" id="IPR058240">
    <property type="entry name" value="rSAM_sf"/>
</dbReference>
<dbReference type="Gene3D" id="3.80.30.20">
    <property type="entry name" value="tm_1862 like domain"/>
    <property type="match status" value="1"/>
</dbReference>
<keyword evidence="3" id="KW-0479">Metal-binding</keyword>
<name>A0ABS5SEP7_9BACT</name>
<evidence type="ECO:0000313" key="8">
    <source>
        <dbReference type="Proteomes" id="UP000756860"/>
    </source>
</evidence>
<feature type="domain" description="Radical SAM core" evidence="6">
    <location>
        <begin position="157"/>
        <end position="396"/>
    </location>
</feature>
<protein>
    <submittedName>
        <fullName evidence="7">Radical SAM protein</fullName>
    </submittedName>
</protein>
<dbReference type="InterPro" id="IPR023404">
    <property type="entry name" value="rSAM_horseshoe"/>
</dbReference>
<keyword evidence="5" id="KW-0411">Iron-sulfur</keyword>
<keyword evidence="4" id="KW-0408">Iron</keyword>
<dbReference type="SUPFAM" id="SSF102114">
    <property type="entry name" value="Radical SAM enzymes"/>
    <property type="match status" value="1"/>
</dbReference>
<dbReference type="CDD" id="cd01335">
    <property type="entry name" value="Radical_SAM"/>
    <property type="match status" value="1"/>
</dbReference>
<evidence type="ECO:0000313" key="7">
    <source>
        <dbReference type="EMBL" id="MBT0653845.1"/>
    </source>
</evidence>
<evidence type="ECO:0000256" key="3">
    <source>
        <dbReference type="ARBA" id="ARBA00022723"/>
    </source>
</evidence>
<dbReference type="Pfam" id="PF04055">
    <property type="entry name" value="Radical_SAM"/>
    <property type="match status" value="1"/>
</dbReference>
<evidence type="ECO:0000256" key="4">
    <source>
        <dbReference type="ARBA" id="ARBA00023004"/>
    </source>
</evidence>
<gene>
    <name evidence="7" type="ORF">KI810_12315</name>
</gene>
<dbReference type="PANTHER" id="PTHR43409">
    <property type="entry name" value="ANAEROBIC MAGNESIUM-PROTOPORPHYRIN IX MONOMETHYL ESTER CYCLASE-RELATED"/>
    <property type="match status" value="1"/>
</dbReference>
<comment type="caution">
    <text evidence="7">The sequence shown here is derived from an EMBL/GenBank/DDBJ whole genome shotgun (WGS) entry which is preliminary data.</text>
</comment>
<dbReference type="EMBL" id="JAHCVK010000005">
    <property type="protein sequence ID" value="MBT0653845.1"/>
    <property type="molecule type" value="Genomic_DNA"/>
</dbReference>
<keyword evidence="2" id="KW-0949">S-adenosyl-L-methionine</keyword>
<evidence type="ECO:0000256" key="5">
    <source>
        <dbReference type="ARBA" id="ARBA00023014"/>
    </source>
</evidence>
<reference evidence="7 8" key="1">
    <citation type="submission" date="2021-05" db="EMBL/GenBank/DDBJ databases">
        <title>The draft genome of Geobacter luticola JCM 17780.</title>
        <authorList>
            <person name="Xu Z."/>
            <person name="Masuda Y."/>
            <person name="Itoh H."/>
            <person name="Senoo K."/>
        </authorList>
    </citation>
    <scope>NUCLEOTIDE SEQUENCE [LARGE SCALE GENOMIC DNA]</scope>
    <source>
        <strain evidence="7 8">JCM 17780</strain>
    </source>
</reference>
<dbReference type="InterPro" id="IPR006638">
    <property type="entry name" value="Elp3/MiaA/NifB-like_rSAM"/>
</dbReference>
<comment type="cofactor">
    <cofactor evidence="1">
        <name>[4Fe-4S] cluster</name>
        <dbReference type="ChEBI" id="CHEBI:49883"/>
    </cofactor>
</comment>
<dbReference type="Gene3D" id="3.40.50.280">
    <property type="entry name" value="Cobalamin-binding domain"/>
    <property type="match status" value="1"/>
</dbReference>
<evidence type="ECO:0000256" key="2">
    <source>
        <dbReference type="ARBA" id="ARBA00022691"/>
    </source>
</evidence>
<dbReference type="PROSITE" id="PS51918">
    <property type="entry name" value="RADICAL_SAM"/>
    <property type="match status" value="1"/>
</dbReference>
<organism evidence="7 8">
    <name type="scientific">Geomobilimonas luticola</name>
    <dbReference type="NCBI Taxonomy" id="1114878"/>
    <lineage>
        <taxon>Bacteria</taxon>
        <taxon>Pseudomonadati</taxon>
        <taxon>Thermodesulfobacteriota</taxon>
        <taxon>Desulfuromonadia</taxon>
        <taxon>Geobacterales</taxon>
        <taxon>Geobacteraceae</taxon>
        <taxon>Geomobilimonas</taxon>
    </lineage>
</organism>
<evidence type="ECO:0000256" key="1">
    <source>
        <dbReference type="ARBA" id="ARBA00001966"/>
    </source>
</evidence>
<dbReference type="InterPro" id="IPR007197">
    <property type="entry name" value="rSAM"/>
</dbReference>
<accession>A0ABS5SEP7</accession>
<dbReference type="SFLD" id="SFLDG01082">
    <property type="entry name" value="B12-binding_domain_containing"/>
    <property type="match status" value="1"/>
</dbReference>